<dbReference type="Proteomes" id="UP001138709">
    <property type="component" value="Unassembled WGS sequence"/>
</dbReference>
<sequence length="116" mass="12142">MTTSKRTQTAALARALAEMAEGGLAERIRLEQAARVIVMARRAAELAAAGGLRLPPVSDPSVQAVTEIARHWDATAVTAVEYAETLPESALDRLLRAAPAWAAAFAGSTAPHRLAA</sequence>
<name>A0A9X9XA91_9PROT</name>
<gene>
    <name evidence="1" type="ORF">GXW74_09020</name>
</gene>
<dbReference type="RefSeq" id="WP_211846161.1">
    <property type="nucleotide sequence ID" value="NZ_JAAEDL010000007.1"/>
</dbReference>
<accession>A0A9X9XA91</accession>
<comment type="caution">
    <text evidence="1">The sequence shown here is derived from an EMBL/GenBank/DDBJ whole genome shotgun (WGS) entry which is preliminary data.</text>
</comment>
<reference evidence="1" key="1">
    <citation type="submission" date="2020-01" db="EMBL/GenBank/DDBJ databases">
        <authorList>
            <person name="Rat A."/>
        </authorList>
    </citation>
    <scope>NUCLEOTIDE SEQUENCE</scope>
    <source>
        <strain evidence="1">LMG 31228</strain>
    </source>
</reference>
<proteinExistence type="predicted"/>
<keyword evidence="2" id="KW-1185">Reference proteome</keyword>
<evidence type="ECO:0000313" key="2">
    <source>
        <dbReference type="Proteomes" id="UP001138709"/>
    </source>
</evidence>
<dbReference type="EMBL" id="JAAEDL010000007">
    <property type="protein sequence ID" value="MBR0680627.1"/>
    <property type="molecule type" value="Genomic_DNA"/>
</dbReference>
<evidence type="ECO:0000313" key="1">
    <source>
        <dbReference type="EMBL" id="MBR0680627.1"/>
    </source>
</evidence>
<organism evidence="1 2">
    <name type="scientific">Neoroseomonas eburnea</name>
    <dbReference type="NCBI Taxonomy" id="1346889"/>
    <lineage>
        <taxon>Bacteria</taxon>
        <taxon>Pseudomonadati</taxon>
        <taxon>Pseudomonadota</taxon>
        <taxon>Alphaproteobacteria</taxon>
        <taxon>Acetobacterales</taxon>
        <taxon>Acetobacteraceae</taxon>
        <taxon>Neoroseomonas</taxon>
    </lineage>
</organism>
<protein>
    <submittedName>
        <fullName evidence="1">Uncharacterized protein</fullName>
    </submittedName>
</protein>
<dbReference type="AlphaFoldDB" id="A0A9X9XA91"/>
<reference evidence="1" key="2">
    <citation type="journal article" date="2021" name="Syst. Appl. Microbiol.">
        <title>Roseomonas hellenica sp. nov., isolated from roots of wild-growing Alkanna tinctoria.</title>
        <authorList>
            <person name="Rat A."/>
            <person name="Naranjo H.D."/>
            <person name="Lebbe L."/>
            <person name="Cnockaert M."/>
            <person name="Krigas N."/>
            <person name="Grigoriadou K."/>
            <person name="Maloupa E."/>
            <person name="Willems A."/>
        </authorList>
    </citation>
    <scope>NUCLEOTIDE SEQUENCE</scope>
    <source>
        <strain evidence="1">LMG 31228</strain>
    </source>
</reference>